<dbReference type="Proteomes" id="UP001152755">
    <property type="component" value="Unassembled WGS sequence"/>
</dbReference>
<keyword evidence="3" id="KW-1185">Reference proteome</keyword>
<evidence type="ECO:0000256" key="1">
    <source>
        <dbReference type="SAM" id="Phobius"/>
    </source>
</evidence>
<evidence type="ECO:0000313" key="3">
    <source>
        <dbReference type="Proteomes" id="UP001152755"/>
    </source>
</evidence>
<sequence length="175" mass="18930">MDDVLREYRDELKAIERRVAAEIVPGRRGLVIAGLIGAVVVAMLLPYPHAGSGWAVFGQDLHPRFGPGVVFPAVFAHFVLVFGILASGLALLTRRWAFAWIAMYGTALGTVIGFLALWSRQTPTGGRPPRGTGTGAVTEPVWGLSVLVVAMLVMAVLWVGLVWSRANVMPRRSDR</sequence>
<keyword evidence="1" id="KW-0472">Membrane</keyword>
<organism evidence="2 3">
    <name type="scientific">Speluncibacter jeojiensis</name>
    <dbReference type="NCBI Taxonomy" id="2710754"/>
    <lineage>
        <taxon>Bacteria</taxon>
        <taxon>Bacillati</taxon>
        <taxon>Actinomycetota</taxon>
        <taxon>Actinomycetes</taxon>
        <taxon>Mycobacteriales</taxon>
        <taxon>Speluncibacteraceae</taxon>
        <taxon>Speluncibacter</taxon>
    </lineage>
</organism>
<feature type="transmembrane region" description="Helical" evidence="1">
    <location>
        <begin position="69"/>
        <end position="92"/>
    </location>
</feature>
<proteinExistence type="predicted"/>
<protein>
    <submittedName>
        <fullName evidence="2">Uncharacterized protein</fullName>
    </submittedName>
</protein>
<reference evidence="2" key="1">
    <citation type="submission" date="2022-08" db="EMBL/GenBank/DDBJ databases">
        <title>Genome analysis of Corynebacteriales strain.</title>
        <authorList>
            <person name="Lee S.D."/>
        </authorList>
    </citation>
    <scope>NUCLEOTIDE SEQUENCE</scope>
    <source>
        <strain evidence="2">D3-21</strain>
    </source>
</reference>
<evidence type="ECO:0000313" key="2">
    <source>
        <dbReference type="EMBL" id="MDG3016351.1"/>
    </source>
</evidence>
<comment type="caution">
    <text evidence="2">The sequence shown here is derived from an EMBL/GenBank/DDBJ whole genome shotgun (WGS) entry which is preliminary data.</text>
</comment>
<feature type="transmembrane region" description="Helical" evidence="1">
    <location>
        <begin position="99"/>
        <end position="121"/>
    </location>
</feature>
<keyword evidence="1" id="KW-1133">Transmembrane helix</keyword>
<dbReference type="AlphaFoldDB" id="A0A9X4M9B6"/>
<dbReference type="EMBL" id="JANRHA010000012">
    <property type="protein sequence ID" value="MDG3016351.1"/>
    <property type="molecule type" value="Genomic_DNA"/>
</dbReference>
<name>A0A9X4M9B6_9ACTN</name>
<accession>A0A9X4M9B6</accession>
<gene>
    <name evidence="2" type="ORF">NVS88_17485</name>
</gene>
<keyword evidence="1" id="KW-0812">Transmembrane</keyword>
<dbReference type="RefSeq" id="WP_277831407.1">
    <property type="nucleotide sequence ID" value="NZ_JAAIVF010000002.1"/>
</dbReference>
<feature type="transmembrane region" description="Helical" evidence="1">
    <location>
        <begin position="141"/>
        <end position="163"/>
    </location>
</feature>
<feature type="transmembrane region" description="Helical" evidence="1">
    <location>
        <begin position="30"/>
        <end position="49"/>
    </location>
</feature>